<dbReference type="Pfam" id="PF00496">
    <property type="entry name" value="SBP_bac_5"/>
    <property type="match status" value="1"/>
</dbReference>
<evidence type="ECO:0000256" key="1">
    <source>
        <dbReference type="ARBA" id="ARBA00004196"/>
    </source>
</evidence>
<dbReference type="PIRSF" id="PIRSF002741">
    <property type="entry name" value="MppA"/>
    <property type="match status" value="1"/>
</dbReference>
<reference evidence="7 8" key="1">
    <citation type="journal article" date="2021" name="Genome Biol. Evol.">
        <title>Complete Genome Sequencing of a Novel Gloeobacter Species from a Waterfall Cave in Mexico.</title>
        <authorList>
            <person name="Saw J.H."/>
            <person name="Cardona T."/>
            <person name="Montejano G."/>
        </authorList>
    </citation>
    <scope>NUCLEOTIDE SEQUENCE [LARGE SCALE GENOMIC DNA]</scope>
    <source>
        <strain evidence="7">MG652769</strain>
    </source>
</reference>
<protein>
    <submittedName>
        <fullName evidence="7">Peptide ABC transporter substrate-binding protein</fullName>
    </submittedName>
</protein>
<sequence>MNAKPSRFLLALAALTLSGCASTDAGPLYFGKLVPPAENVLRVGNGAEPRSFDPHKSSGIPESHIFDNVHEGLTGYDPRTLAPRPALAVGWSADANAGVWTFTLRRNGRFSDDTPITARDFVWSWRRIVTPETASPYASFLYYVKNGQAIAEGKLPPEKLGVSAVDDYTLRVEMEKPTAFFIKMTPHYAFTVLPRHTIEKHSDRWTRPENFVGNGPFVIAAAVPYSQVVLKKNPLYWDSGRVRLDKVVLIPAQEESQNANLYRAGEIDAVFSNYLPAPFIRKLRTYRDFQGGAQFTNYYYSLNVKRGPLKDVRVRRALNLALDKKAIAERFIGRGEKPATTFVPPGVPGYLPPPGPGYDPATARRLLAEAGYPGGKGFPVLTLYYNTQENHRTVAQAVQRMWKEQLGIRIHLQNEEWQTFQARRERRDFDVARDSWVGDYIDPSTYLDLLSRDTLQNHPGWVDPKYTRLMNQANAEPDEQKRNRLLCAAEAYLIDQMPVIPVYFYALAYMKKPWVAGWYPNLLDQHPFKYVSIDRDWPQRRLARQP</sequence>
<evidence type="ECO:0000256" key="2">
    <source>
        <dbReference type="ARBA" id="ARBA00005695"/>
    </source>
</evidence>
<dbReference type="SUPFAM" id="SSF53850">
    <property type="entry name" value="Periplasmic binding protein-like II"/>
    <property type="match status" value="1"/>
</dbReference>
<comment type="similarity">
    <text evidence="2">Belongs to the bacterial solute-binding protein 5 family.</text>
</comment>
<feature type="domain" description="Solute-binding protein family 5" evidence="6">
    <location>
        <begin position="83"/>
        <end position="453"/>
    </location>
</feature>
<feature type="chain" id="PRO_5045110095" evidence="5">
    <location>
        <begin position="26"/>
        <end position="546"/>
    </location>
</feature>
<dbReference type="InterPro" id="IPR000914">
    <property type="entry name" value="SBP_5_dom"/>
</dbReference>
<dbReference type="PANTHER" id="PTHR30290">
    <property type="entry name" value="PERIPLASMIC BINDING COMPONENT OF ABC TRANSPORTER"/>
    <property type="match status" value="1"/>
</dbReference>
<evidence type="ECO:0000313" key="7">
    <source>
        <dbReference type="EMBL" id="UFP96517.1"/>
    </source>
</evidence>
<keyword evidence="8" id="KW-1185">Reference proteome</keyword>
<proteinExistence type="inferred from homology"/>
<evidence type="ECO:0000313" key="8">
    <source>
        <dbReference type="Proteomes" id="UP001054846"/>
    </source>
</evidence>
<dbReference type="InterPro" id="IPR030678">
    <property type="entry name" value="Peptide/Ni-bd"/>
</dbReference>
<comment type="subcellular location">
    <subcellularLocation>
        <location evidence="1">Cell envelope</location>
    </subcellularLocation>
</comment>
<dbReference type="CDD" id="cd08504">
    <property type="entry name" value="PBP2_OppA"/>
    <property type="match status" value="1"/>
</dbReference>
<feature type="signal peptide" evidence="5">
    <location>
        <begin position="1"/>
        <end position="25"/>
    </location>
</feature>
<organism evidence="7 8">
    <name type="scientific">Gloeobacter morelensis MG652769</name>
    <dbReference type="NCBI Taxonomy" id="2781736"/>
    <lineage>
        <taxon>Bacteria</taxon>
        <taxon>Bacillati</taxon>
        <taxon>Cyanobacteriota</taxon>
        <taxon>Cyanophyceae</taxon>
        <taxon>Gloeobacterales</taxon>
        <taxon>Gloeobacteraceae</taxon>
        <taxon>Gloeobacter</taxon>
        <taxon>Gloeobacter morelensis</taxon>
    </lineage>
</organism>
<dbReference type="Gene3D" id="3.10.105.10">
    <property type="entry name" value="Dipeptide-binding Protein, Domain 3"/>
    <property type="match status" value="1"/>
</dbReference>
<keyword evidence="3" id="KW-0813">Transport</keyword>
<dbReference type="PROSITE" id="PS51257">
    <property type="entry name" value="PROKAR_LIPOPROTEIN"/>
    <property type="match status" value="1"/>
</dbReference>
<evidence type="ECO:0000256" key="5">
    <source>
        <dbReference type="SAM" id="SignalP"/>
    </source>
</evidence>
<dbReference type="RefSeq" id="WP_230843754.1">
    <property type="nucleotide sequence ID" value="NZ_CP063845.1"/>
</dbReference>
<dbReference type="Gene3D" id="3.40.190.10">
    <property type="entry name" value="Periplasmic binding protein-like II"/>
    <property type="match status" value="1"/>
</dbReference>
<evidence type="ECO:0000256" key="4">
    <source>
        <dbReference type="ARBA" id="ARBA00022729"/>
    </source>
</evidence>
<dbReference type="PANTHER" id="PTHR30290:SF10">
    <property type="entry name" value="PERIPLASMIC OLIGOPEPTIDE-BINDING PROTEIN-RELATED"/>
    <property type="match status" value="1"/>
</dbReference>
<name>A0ABY3PSQ2_9CYAN</name>
<dbReference type="Proteomes" id="UP001054846">
    <property type="component" value="Chromosome"/>
</dbReference>
<dbReference type="Gene3D" id="3.90.76.10">
    <property type="entry name" value="Dipeptide-binding Protein, Domain 1"/>
    <property type="match status" value="1"/>
</dbReference>
<gene>
    <name evidence="7" type="ORF">ISF26_10020</name>
</gene>
<keyword evidence="4 5" id="KW-0732">Signal</keyword>
<dbReference type="InterPro" id="IPR039424">
    <property type="entry name" value="SBP_5"/>
</dbReference>
<dbReference type="EMBL" id="CP063845">
    <property type="protein sequence ID" value="UFP96517.1"/>
    <property type="molecule type" value="Genomic_DNA"/>
</dbReference>
<evidence type="ECO:0000259" key="6">
    <source>
        <dbReference type="Pfam" id="PF00496"/>
    </source>
</evidence>
<evidence type="ECO:0000256" key="3">
    <source>
        <dbReference type="ARBA" id="ARBA00022448"/>
    </source>
</evidence>
<accession>A0ABY3PSQ2</accession>